<dbReference type="AlphaFoldDB" id="A0A2N7PI79"/>
<evidence type="ECO:0000256" key="1">
    <source>
        <dbReference type="ARBA" id="ARBA00004651"/>
    </source>
</evidence>
<protein>
    <submittedName>
        <fullName evidence="8">MFS transporter</fullName>
    </submittedName>
</protein>
<feature type="transmembrane region" description="Helical" evidence="6">
    <location>
        <begin position="6"/>
        <end position="24"/>
    </location>
</feature>
<feature type="transmembrane region" description="Helical" evidence="6">
    <location>
        <begin position="211"/>
        <end position="234"/>
    </location>
</feature>
<evidence type="ECO:0000256" key="3">
    <source>
        <dbReference type="ARBA" id="ARBA00022692"/>
    </source>
</evidence>
<accession>A0A2N7PI79</accession>
<comment type="caution">
    <text evidence="8">The sequence shown here is derived from an EMBL/GenBank/DDBJ whole genome shotgun (WGS) entry which is preliminary data.</text>
</comment>
<dbReference type="Proteomes" id="UP000235731">
    <property type="component" value="Unassembled WGS sequence"/>
</dbReference>
<reference evidence="8 9" key="1">
    <citation type="submission" date="2018-01" db="EMBL/GenBank/DDBJ databases">
        <title>Metagenomic assembled genomes from two thermal pools in the Uzon Caldera, Kamchatka, Russia.</title>
        <authorList>
            <person name="Wilkins L."/>
            <person name="Ettinger C."/>
        </authorList>
    </citation>
    <scope>NUCLEOTIDE SEQUENCE [LARGE SCALE GENOMIC DNA]</scope>
    <source>
        <strain evidence="8">ZAV-15</strain>
    </source>
</reference>
<comment type="subcellular location">
    <subcellularLocation>
        <location evidence="1">Cell membrane</location>
        <topology evidence="1">Multi-pass membrane protein</topology>
    </subcellularLocation>
</comment>
<evidence type="ECO:0000259" key="7">
    <source>
        <dbReference type="PROSITE" id="PS50850"/>
    </source>
</evidence>
<keyword evidence="5 6" id="KW-0472">Membrane</keyword>
<dbReference type="Pfam" id="PF07690">
    <property type="entry name" value="MFS_1"/>
    <property type="match status" value="1"/>
</dbReference>
<dbReference type="GO" id="GO:0005886">
    <property type="term" value="C:plasma membrane"/>
    <property type="evidence" value="ECO:0007669"/>
    <property type="project" value="UniProtKB-SubCell"/>
</dbReference>
<feature type="domain" description="Major facilitator superfamily (MFS) profile" evidence="7">
    <location>
        <begin position="7"/>
        <end position="384"/>
    </location>
</feature>
<feature type="transmembrane region" description="Helical" evidence="6">
    <location>
        <begin position="167"/>
        <end position="190"/>
    </location>
</feature>
<feature type="transmembrane region" description="Helical" evidence="6">
    <location>
        <begin position="31"/>
        <end position="52"/>
    </location>
</feature>
<dbReference type="PROSITE" id="PS50850">
    <property type="entry name" value="MFS"/>
    <property type="match status" value="1"/>
</dbReference>
<dbReference type="PANTHER" id="PTHR42688">
    <property type="entry name" value="CONSERVED PROTEIN"/>
    <property type="match status" value="1"/>
</dbReference>
<sequence length="384" mass="42442">MNTRSPFFLIILLGVVSLFADLTYEGARSIIGPYLATLGASATLVGFVAGFGEFLGYLLRFLSGYFADKLKRYWALTFIGYFINLLSVPALYFAKTPFQAVSLILLERIGKAVRSPARDTILSYATAKIGRGIGFGIHEAMDQIGALAGPLFISLILFYTQKDYKTAFAFLLIPALVALLILVGSALLYPEPSKYEKYEDKPLKEEGLTRAFYLYAISMGIYGAGYIDFALIAYHFEKKRIFEASFIPLTYALAMGVDAFSSLIFGYLLDKKGLKILFVSISISSVFSLFVFLGDFKLALLGMVLWGIGMGAQESVMRASISFFVPKTIRATGYGIFNAIFGFFWFLGSFLMGRLYDVSLYALVIVSIVLQLSSLVLLRKALKS</sequence>
<dbReference type="InterPro" id="IPR020846">
    <property type="entry name" value="MFS_dom"/>
</dbReference>
<name>A0A2N7PI79_9BACT</name>
<feature type="transmembrane region" description="Helical" evidence="6">
    <location>
        <begin position="246"/>
        <end position="269"/>
    </location>
</feature>
<feature type="transmembrane region" description="Helical" evidence="6">
    <location>
        <begin position="299"/>
        <end position="319"/>
    </location>
</feature>
<evidence type="ECO:0000256" key="5">
    <source>
        <dbReference type="ARBA" id="ARBA00023136"/>
    </source>
</evidence>
<proteinExistence type="predicted"/>
<dbReference type="SUPFAM" id="SSF103473">
    <property type="entry name" value="MFS general substrate transporter"/>
    <property type="match status" value="1"/>
</dbReference>
<feature type="transmembrane region" description="Helical" evidence="6">
    <location>
        <begin position="331"/>
        <end position="352"/>
    </location>
</feature>
<evidence type="ECO:0000313" key="8">
    <source>
        <dbReference type="EMBL" id="PMP61046.1"/>
    </source>
</evidence>
<evidence type="ECO:0000313" key="9">
    <source>
        <dbReference type="Proteomes" id="UP000235731"/>
    </source>
</evidence>
<keyword evidence="2" id="KW-1003">Cell membrane</keyword>
<dbReference type="Gene3D" id="1.20.1250.20">
    <property type="entry name" value="MFS general substrate transporter like domains"/>
    <property type="match status" value="2"/>
</dbReference>
<feature type="transmembrane region" description="Helical" evidence="6">
    <location>
        <begin position="144"/>
        <end position="161"/>
    </location>
</feature>
<dbReference type="PANTHER" id="PTHR42688:SF1">
    <property type="entry name" value="BLR5212 PROTEIN"/>
    <property type="match status" value="1"/>
</dbReference>
<dbReference type="InterPro" id="IPR011701">
    <property type="entry name" value="MFS"/>
</dbReference>
<gene>
    <name evidence="8" type="ORF">C0197_06305</name>
</gene>
<dbReference type="InterPro" id="IPR036259">
    <property type="entry name" value="MFS_trans_sf"/>
</dbReference>
<dbReference type="GO" id="GO:0022857">
    <property type="term" value="F:transmembrane transporter activity"/>
    <property type="evidence" value="ECO:0007669"/>
    <property type="project" value="InterPro"/>
</dbReference>
<feature type="transmembrane region" description="Helical" evidence="6">
    <location>
        <begin position="72"/>
        <end position="94"/>
    </location>
</feature>
<evidence type="ECO:0000256" key="4">
    <source>
        <dbReference type="ARBA" id="ARBA00022989"/>
    </source>
</evidence>
<organism evidence="8 9">
    <name type="scientific">Caldimicrobium thiodismutans</name>
    <dbReference type="NCBI Taxonomy" id="1653476"/>
    <lineage>
        <taxon>Bacteria</taxon>
        <taxon>Pseudomonadati</taxon>
        <taxon>Thermodesulfobacteriota</taxon>
        <taxon>Thermodesulfobacteria</taxon>
        <taxon>Thermodesulfobacteriales</taxon>
        <taxon>Thermodesulfobacteriaceae</taxon>
        <taxon>Caldimicrobium</taxon>
    </lineage>
</organism>
<dbReference type="CDD" id="cd17370">
    <property type="entry name" value="MFS_MJ1317_like"/>
    <property type="match status" value="1"/>
</dbReference>
<keyword evidence="4 6" id="KW-1133">Transmembrane helix</keyword>
<evidence type="ECO:0000256" key="6">
    <source>
        <dbReference type="SAM" id="Phobius"/>
    </source>
</evidence>
<dbReference type="EMBL" id="PNIE01000094">
    <property type="protein sequence ID" value="PMP61046.1"/>
    <property type="molecule type" value="Genomic_DNA"/>
</dbReference>
<dbReference type="InterPro" id="IPR052425">
    <property type="entry name" value="Uncharacterized_MFS-type"/>
</dbReference>
<evidence type="ECO:0000256" key="2">
    <source>
        <dbReference type="ARBA" id="ARBA00022475"/>
    </source>
</evidence>
<keyword evidence="3 6" id="KW-0812">Transmembrane</keyword>
<feature type="transmembrane region" description="Helical" evidence="6">
    <location>
        <begin position="358"/>
        <end position="378"/>
    </location>
</feature>